<reference evidence="3 4" key="1">
    <citation type="submission" date="2018-12" db="EMBL/GenBank/DDBJ databases">
        <authorList>
            <person name="Li S."/>
            <person name="Yang R."/>
            <person name="Chen G."/>
            <person name="Zou L."/>
            <person name="Zhang C."/>
            <person name="Chen Y."/>
            <person name="Liu Z."/>
            <person name="Li Y."/>
            <person name="Yan Y."/>
            <person name="Huang M."/>
            <person name="Chen T."/>
        </authorList>
    </citation>
    <scope>NUCLEOTIDE SEQUENCE [LARGE SCALE GENOMIC DNA]</scope>
    <source>
        <strain evidence="3 4">2014</strain>
    </source>
</reference>
<feature type="region of interest" description="Disordered" evidence="2">
    <location>
        <begin position="416"/>
        <end position="466"/>
    </location>
</feature>
<organism evidence="3 4">
    <name type="scientific">Pseudomonas oryziphila</name>
    <dbReference type="NCBI Taxonomy" id="2894079"/>
    <lineage>
        <taxon>Bacteria</taxon>
        <taxon>Pseudomonadati</taxon>
        <taxon>Pseudomonadota</taxon>
        <taxon>Gammaproteobacteria</taxon>
        <taxon>Pseudomonadales</taxon>
        <taxon>Pseudomonadaceae</taxon>
        <taxon>Pseudomonas</taxon>
    </lineage>
</organism>
<dbReference type="Proteomes" id="UP000272622">
    <property type="component" value="Chromosome"/>
</dbReference>
<name>A0ABM7CV31_9PSED</name>
<evidence type="ECO:0000313" key="3">
    <source>
        <dbReference type="EMBL" id="AZL75352.1"/>
    </source>
</evidence>
<sequence>MTPSRFITAIEQHSRQVEERLHHAERVLNNAIEQEVRLEHQIASHLGEIASLQLEHDPTQDQDAYHQLQQREQAQALLRGDREQVEQRIASNLEQQSTVSLRIEALQTQAMAQLQQDPAFVTLCEQLDAARQEAEDTQATYQEIRDECATKLPAYASNPIYRFLKFRHYGTEHYRPYRFQRGLDDFLARKVGFRANQANEQILLAMQARIDVQQRAQASALAMLEQQYQQRQRQAREAIGMEPLQAELKRLQGLTTDFKAQANALHGQLDVYARREDTQMRAIREKLAQRLKSRPLADLLEAAARTPDNRDDALVAELKVLRPRLHQAQLTVEQLQREHNVARHAYDRAKEGERALRDQARGISEYRFLQPIEQTLARYMHGEIDLSMLEGLVEISRVEIGQRSSVVSGIGYLLPSSGGSSSSGSSGFSSRRSSGAGFSSSSSSGGGGFSSSSSSGGGGFRTTDSF</sequence>
<evidence type="ECO:0000256" key="2">
    <source>
        <dbReference type="SAM" id="MobiDB-lite"/>
    </source>
</evidence>
<keyword evidence="1" id="KW-0175">Coiled coil</keyword>
<feature type="coiled-coil region" evidence="1">
    <location>
        <begin position="325"/>
        <end position="352"/>
    </location>
</feature>
<feature type="compositionally biased region" description="Gly residues" evidence="2">
    <location>
        <begin position="444"/>
        <end position="460"/>
    </location>
</feature>
<dbReference type="RefSeq" id="WP_125465286.1">
    <property type="nucleotide sequence ID" value="NZ_CP034337.1"/>
</dbReference>
<dbReference type="EMBL" id="CP034337">
    <property type="protein sequence ID" value="AZL75352.1"/>
    <property type="molecule type" value="Genomic_DNA"/>
</dbReference>
<feature type="coiled-coil region" evidence="1">
    <location>
        <begin position="14"/>
        <end position="41"/>
    </location>
</feature>
<evidence type="ECO:0000256" key="1">
    <source>
        <dbReference type="SAM" id="Coils"/>
    </source>
</evidence>
<evidence type="ECO:0000313" key="4">
    <source>
        <dbReference type="Proteomes" id="UP000272622"/>
    </source>
</evidence>
<keyword evidence="4" id="KW-1185">Reference proteome</keyword>
<protein>
    <submittedName>
        <fullName evidence="3">Uncharacterized protein</fullName>
    </submittedName>
</protein>
<accession>A0ABM7CV31</accession>
<feature type="compositionally biased region" description="Low complexity" evidence="2">
    <location>
        <begin position="416"/>
        <end position="443"/>
    </location>
</feature>
<gene>
    <name evidence="3" type="ORF">EI693_20630</name>
</gene>
<proteinExistence type="predicted"/>